<dbReference type="EMBL" id="BNBE01000001">
    <property type="protein sequence ID" value="GHF91992.1"/>
    <property type="molecule type" value="Genomic_DNA"/>
</dbReference>
<comment type="caution">
    <text evidence="1">The sequence shown here is derived from an EMBL/GenBank/DDBJ whole genome shotgun (WGS) entry which is preliminary data.</text>
</comment>
<reference evidence="1" key="2">
    <citation type="submission" date="2020-09" db="EMBL/GenBank/DDBJ databases">
        <authorList>
            <person name="Sun Q."/>
            <person name="Ohkuma M."/>
        </authorList>
    </citation>
    <scope>NUCLEOTIDE SEQUENCE</scope>
    <source>
        <strain evidence="1">JCM 4122</strain>
    </source>
</reference>
<reference evidence="1" key="1">
    <citation type="journal article" date="2014" name="Int. J. Syst. Evol. Microbiol.">
        <title>Complete genome sequence of Corynebacterium casei LMG S-19264T (=DSM 44701T), isolated from a smear-ripened cheese.</title>
        <authorList>
            <consortium name="US DOE Joint Genome Institute (JGI-PGF)"/>
            <person name="Walter F."/>
            <person name="Albersmeier A."/>
            <person name="Kalinowski J."/>
            <person name="Ruckert C."/>
        </authorList>
    </citation>
    <scope>NUCLEOTIDE SEQUENCE</scope>
    <source>
        <strain evidence="1">JCM 4122</strain>
    </source>
</reference>
<evidence type="ECO:0000313" key="2">
    <source>
        <dbReference type="Proteomes" id="UP000632849"/>
    </source>
</evidence>
<organism evidence="1 2">
    <name type="scientific">Streptomyces filamentosus</name>
    <name type="common">Streptomyces roseosporus</name>
    <dbReference type="NCBI Taxonomy" id="67294"/>
    <lineage>
        <taxon>Bacteria</taxon>
        <taxon>Bacillati</taxon>
        <taxon>Actinomycetota</taxon>
        <taxon>Actinomycetes</taxon>
        <taxon>Kitasatosporales</taxon>
        <taxon>Streptomycetaceae</taxon>
        <taxon>Streptomyces</taxon>
    </lineage>
</organism>
<protein>
    <submittedName>
        <fullName evidence="1">Uncharacterized protein</fullName>
    </submittedName>
</protein>
<keyword evidence="2" id="KW-1185">Reference proteome</keyword>
<gene>
    <name evidence="1" type="ORF">GCM10017667_21850</name>
</gene>
<proteinExistence type="predicted"/>
<accession>A0A919BIZ2</accession>
<dbReference type="Proteomes" id="UP000632849">
    <property type="component" value="Unassembled WGS sequence"/>
</dbReference>
<dbReference type="AlphaFoldDB" id="A0A919BIZ2"/>
<sequence length="73" mass="7882">MREASDAGERIESLFVQVVQKANGNAVSTASLNNEPCPDGDLQGCGTEQVRESEKVAVDRLVRQRIQAPRQGA</sequence>
<evidence type="ECO:0000313" key="1">
    <source>
        <dbReference type="EMBL" id="GHF91992.1"/>
    </source>
</evidence>
<name>A0A919BIZ2_STRFL</name>